<reference evidence="2 3" key="1">
    <citation type="submission" date="2020-08" db="EMBL/GenBank/DDBJ databases">
        <title>Sequencing the genomes of 1000 actinobacteria strains.</title>
        <authorList>
            <person name="Klenk H.-P."/>
        </authorList>
    </citation>
    <scope>NUCLEOTIDE SEQUENCE [LARGE SCALE GENOMIC DNA]</scope>
    <source>
        <strain evidence="2 3">DSM 102030</strain>
    </source>
</reference>
<name>A0A7W7W5R9_9ACTN</name>
<dbReference type="EMBL" id="JACHJT010000002">
    <property type="protein sequence ID" value="MBB4935071.1"/>
    <property type="molecule type" value="Genomic_DNA"/>
</dbReference>
<evidence type="ECO:0008006" key="4">
    <source>
        <dbReference type="Google" id="ProtNLM"/>
    </source>
</evidence>
<proteinExistence type="predicted"/>
<protein>
    <recommendedName>
        <fullName evidence="4">GGDEF domain-containing protein</fullName>
    </recommendedName>
</protein>
<evidence type="ECO:0000313" key="2">
    <source>
        <dbReference type="EMBL" id="MBB4935071.1"/>
    </source>
</evidence>
<evidence type="ECO:0000313" key="3">
    <source>
        <dbReference type="Proteomes" id="UP000523007"/>
    </source>
</evidence>
<keyword evidence="3" id="KW-1185">Reference proteome</keyword>
<dbReference type="RefSeq" id="WP_184584854.1">
    <property type="nucleotide sequence ID" value="NZ_JACHJT010000002.1"/>
</dbReference>
<accession>A0A7W7W5R9</accession>
<comment type="caution">
    <text evidence="2">The sequence shown here is derived from an EMBL/GenBank/DDBJ whole genome shotgun (WGS) entry which is preliminary data.</text>
</comment>
<evidence type="ECO:0000256" key="1">
    <source>
        <dbReference type="SAM" id="MobiDB-lite"/>
    </source>
</evidence>
<sequence>MDKTGAEDPVPAGQPHPNPRHRLRQLWRRRSRQTGWDPPDDWWTPSVETLCAAAVEDTDMAEGCARFGQARARSGVTIGAALDDFAAFSDVVGWPAPPRRLVKAVAEGWADAGRSQDDCQDPLTGLCTAAYLRTRLDEVYREANPGDPHMASHKLIVVSLDPRINPWRRTARLIVLGYELRRIFGQGETVALLSRSRIGVLTPVRTNLVDHVRDLRAALCAENEADAWTVPLPESYADSLELLDDIGKPRMNE</sequence>
<gene>
    <name evidence="2" type="ORF">F4561_005965</name>
</gene>
<organism evidence="2 3">
    <name type="scientific">Lipingzhangella halophila</name>
    <dbReference type="NCBI Taxonomy" id="1783352"/>
    <lineage>
        <taxon>Bacteria</taxon>
        <taxon>Bacillati</taxon>
        <taxon>Actinomycetota</taxon>
        <taxon>Actinomycetes</taxon>
        <taxon>Streptosporangiales</taxon>
        <taxon>Nocardiopsidaceae</taxon>
        <taxon>Lipingzhangella</taxon>
    </lineage>
</organism>
<feature type="region of interest" description="Disordered" evidence="1">
    <location>
        <begin position="1"/>
        <end position="24"/>
    </location>
</feature>
<dbReference type="Proteomes" id="UP000523007">
    <property type="component" value="Unassembled WGS sequence"/>
</dbReference>
<dbReference type="AlphaFoldDB" id="A0A7W7W5R9"/>